<organism evidence="3 4">
    <name type="scientific">Rhodocytophaga rosea</name>
    <dbReference type="NCBI Taxonomy" id="2704465"/>
    <lineage>
        <taxon>Bacteria</taxon>
        <taxon>Pseudomonadati</taxon>
        <taxon>Bacteroidota</taxon>
        <taxon>Cytophagia</taxon>
        <taxon>Cytophagales</taxon>
        <taxon>Rhodocytophagaceae</taxon>
        <taxon>Rhodocytophaga</taxon>
    </lineage>
</organism>
<dbReference type="EMBL" id="CP048222">
    <property type="protein sequence ID" value="QHT66470.1"/>
    <property type="molecule type" value="Genomic_DNA"/>
</dbReference>
<dbReference type="KEGG" id="rhoz:GXP67_07275"/>
<dbReference type="Proteomes" id="UP000480178">
    <property type="component" value="Chromosome"/>
</dbReference>
<evidence type="ECO:0000313" key="4">
    <source>
        <dbReference type="Proteomes" id="UP000480178"/>
    </source>
</evidence>
<reference evidence="3 4" key="1">
    <citation type="submission" date="2020-01" db="EMBL/GenBank/DDBJ databases">
        <authorList>
            <person name="Kim M.K."/>
        </authorList>
    </citation>
    <scope>NUCLEOTIDE SEQUENCE [LARGE SCALE GENOMIC DNA]</scope>
    <source>
        <strain evidence="3 4">172606-1</strain>
    </source>
</reference>
<accession>A0A6C0GFK5</accession>
<evidence type="ECO:0000256" key="1">
    <source>
        <dbReference type="SAM" id="MobiDB-lite"/>
    </source>
</evidence>
<name>A0A6C0GFK5_9BACT</name>
<feature type="signal peptide" evidence="2">
    <location>
        <begin position="1"/>
        <end position="22"/>
    </location>
</feature>
<gene>
    <name evidence="3" type="ORF">GXP67_07275</name>
</gene>
<feature type="compositionally biased region" description="Basic and acidic residues" evidence="1">
    <location>
        <begin position="150"/>
        <end position="168"/>
    </location>
</feature>
<feature type="region of interest" description="Disordered" evidence="1">
    <location>
        <begin position="142"/>
        <end position="168"/>
    </location>
</feature>
<evidence type="ECO:0000256" key="2">
    <source>
        <dbReference type="SAM" id="SignalP"/>
    </source>
</evidence>
<proteinExistence type="predicted"/>
<sequence length="377" mass="43201">MKKLYILIALFVGISSTGFCFTDPVIASEKDSIIVLFGKKTRIVVHSEDRQELQKLKNFDFNALFDQVLAVSEKSQSNTASKDTSFVMNGDSVIVRGSDVLVKDNDKSISFTIRIGKDKDEDTEEDELELSENDSTIVTIRSKRSSSDSNYRRFRERRENRERHHKRTEGEFRLDLGLNNYLENGQIPDQSNQPYELRPLGSRYGALSYIYKTRIGNQKSPFYLTHGIEFSANNFMFDGNSRIRKGVDGVTFEDTGIDLRRNKLTVWYLSIPVMPMLDFKRARLGSFRFGFGGYVGYRIHSYSKIMYFDGGDREKDHEKSNFYLNNIRYGLQTQISLFGVNFFAKYDLNPLFSTGKGPSPSVGPSHELHALSFGIRL</sequence>
<protein>
    <submittedName>
        <fullName evidence="3">PorT family protein</fullName>
    </submittedName>
</protein>
<keyword evidence="4" id="KW-1185">Reference proteome</keyword>
<dbReference type="RefSeq" id="WP_162442524.1">
    <property type="nucleotide sequence ID" value="NZ_CP048222.1"/>
</dbReference>
<evidence type="ECO:0000313" key="3">
    <source>
        <dbReference type="EMBL" id="QHT66470.1"/>
    </source>
</evidence>
<keyword evidence="2" id="KW-0732">Signal</keyword>
<feature type="chain" id="PRO_5025472953" evidence="2">
    <location>
        <begin position="23"/>
        <end position="377"/>
    </location>
</feature>
<dbReference type="AlphaFoldDB" id="A0A6C0GFK5"/>